<feature type="signal peptide" evidence="1">
    <location>
        <begin position="1"/>
        <end position="28"/>
    </location>
</feature>
<dbReference type="SMART" id="SM00849">
    <property type="entry name" value="Lactamase_B"/>
    <property type="match status" value="1"/>
</dbReference>
<dbReference type="PANTHER" id="PTHR42951">
    <property type="entry name" value="METALLO-BETA-LACTAMASE DOMAIN-CONTAINING"/>
    <property type="match status" value="1"/>
</dbReference>
<dbReference type="AlphaFoldDB" id="A0A1H6BJJ0"/>
<name>A0A1H6BJJ0_9BACT</name>
<protein>
    <submittedName>
        <fullName evidence="3">Metallo-beta-lactamase class B</fullName>
    </submittedName>
</protein>
<gene>
    <name evidence="3" type="ORF">SAMN05421819_3735</name>
</gene>
<evidence type="ECO:0000259" key="2">
    <source>
        <dbReference type="SMART" id="SM00849"/>
    </source>
</evidence>
<dbReference type="Proteomes" id="UP000236728">
    <property type="component" value="Unassembled WGS sequence"/>
</dbReference>
<dbReference type="EMBL" id="FNVA01000007">
    <property type="protein sequence ID" value="SEG60537.1"/>
    <property type="molecule type" value="Genomic_DNA"/>
</dbReference>
<organism evidence="3 4">
    <name type="scientific">Bryocella elongata</name>
    <dbReference type="NCBI Taxonomy" id="863522"/>
    <lineage>
        <taxon>Bacteria</taxon>
        <taxon>Pseudomonadati</taxon>
        <taxon>Acidobacteriota</taxon>
        <taxon>Terriglobia</taxon>
        <taxon>Terriglobales</taxon>
        <taxon>Acidobacteriaceae</taxon>
        <taxon>Bryocella</taxon>
    </lineage>
</organism>
<evidence type="ECO:0000313" key="4">
    <source>
        <dbReference type="Proteomes" id="UP000236728"/>
    </source>
</evidence>
<accession>A0A1H6BJJ0</accession>
<reference evidence="3 4" key="1">
    <citation type="submission" date="2016-10" db="EMBL/GenBank/DDBJ databases">
        <authorList>
            <person name="de Groot N.N."/>
        </authorList>
    </citation>
    <scope>NUCLEOTIDE SEQUENCE [LARGE SCALE GENOMIC DNA]</scope>
    <source>
        <strain evidence="3 4">DSM 22489</strain>
    </source>
</reference>
<dbReference type="PANTHER" id="PTHR42951:SF17">
    <property type="entry name" value="METALLO-BETA-LACTAMASE DOMAIN-CONTAINING PROTEIN"/>
    <property type="match status" value="1"/>
</dbReference>
<dbReference type="NCBIfam" id="NF012229">
    <property type="entry name" value="bla_class_B_core"/>
    <property type="match status" value="1"/>
</dbReference>
<keyword evidence="1" id="KW-0732">Signal</keyword>
<dbReference type="Gene3D" id="3.60.15.10">
    <property type="entry name" value="Ribonuclease Z/Hydroxyacylglutathione hydrolase-like"/>
    <property type="match status" value="1"/>
</dbReference>
<dbReference type="PROSITE" id="PS51257">
    <property type="entry name" value="PROKAR_LIPOPROTEIN"/>
    <property type="match status" value="1"/>
</dbReference>
<evidence type="ECO:0000313" key="3">
    <source>
        <dbReference type="EMBL" id="SEG60537.1"/>
    </source>
</evidence>
<dbReference type="Pfam" id="PF00753">
    <property type="entry name" value="Lactamase_B"/>
    <property type="match status" value="1"/>
</dbReference>
<proteinExistence type="predicted"/>
<sequence length="307" mass="33503">MRYPSCMRRLSFLLSFVLACLCVPAVRADIDPTWTTQVTPFRITDNLYYVGSQDLASFLVVTPKGNILINANLESSPPQIRASVEKLGFKWADTKILLNGQAHSDHMGGAAAVILETHAKNMVMDGDVETTEAGGAKGFQANWHFDTRFPPAHVDRVLHDGSKVTLGGVTLVAHKTPGHTRGCTTWTMRAHLPGEPAGLLRNVVIAGGASFWSEYHFVARPGVPESYPGIAKDFEHTFAVLHALPCDVFLGEHGKYFDLETKLKRYPKEGPEVFVDPVGYQAFVTNAEKTFDAALAKQTAEAAGAKH</sequence>
<dbReference type="InterPro" id="IPR036866">
    <property type="entry name" value="RibonucZ/Hydroxyglut_hydro"/>
</dbReference>
<dbReference type="InterPro" id="IPR001279">
    <property type="entry name" value="Metallo-B-lactamas"/>
</dbReference>
<dbReference type="NCBIfam" id="NF033105">
    <property type="entry name" value="bla_subclass_B3"/>
    <property type="match status" value="1"/>
</dbReference>
<keyword evidence="4" id="KW-1185">Reference proteome</keyword>
<feature type="chain" id="PRO_5009293798" evidence="1">
    <location>
        <begin position="29"/>
        <end position="307"/>
    </location>
</feature>
<evidence type="ECO:0000256" key="1">
    <source>
        <dbReference type="SAM" id="SignalP"/>
    </source>
</evidence>
<feature type="domain" description="Metallo-beta-lactamase" evidence="2">
    <location>
        <begin position="54"/>
        <end position="253"/>
    </location>
</feature>
<dbReference type="InterPro" id="IPR050855">
    <property type="entry name" value="NDM-1-like"/>
</dbReference>
<dbReference type="SUPFAM" id="SSF56281">
    <property type="entry name" value="Metallo-hydrolase/oxidoreductase"/>
    <property type="match status" value="1"/>
</dbReference>